<evidence type="ECO:0000313" key="10">
    <source>
        <dbReference type="Proteomes" id="UP000182658"/>
    </source>
</evidence>
<dbReference type="GO" id="GO:0045842">
    <property type="term" value="P:positive regulation of mitotic metaphase/anaphase transition"/>
    <property type="evidence" value="ECO:0007669"/>
    <property type="project" value="TreeGrafter"/>
</dbReference>
<dbReference type="Proteomes" id="UP000182658">
    <property type="component" value="Unassembled WGS sequence"/>
</dbReference>
<name>A0A1J7J9A0_9PEZI</name>
<keyword evidence="6" id="KW-0131">Cell cycle</keyword>
<evidence type="ECO:0000256" key="7">
    <source>
        <dbReference type="PROSITE-ProRule" id="PRU00339"/>
    </source>
</evidence>
<dbReference type="GO" id="GO:0031145">
    <property type="term" value="P:anaphase-promoting complex-dependent catabolic process"/>
    <property type="evidence" value="ECO:0007669"/>
    <property type="project" value="TreeGrafter"/>
</dbReference>
<keyword evidence="2" id="KW-0677">Repeat</keyword>
<evidence type="ECO:0000256" key="4">
    <source>
        <dbReference type="ARBA" id="ARBA00022786"/>
    </source>
</evidence>
<dbReference type="FunCoup" id="A0A1J7J9A0">
    <property type="interactions" value="1002"/>
</dbReference>
<dbReference type="STRING" id="1408157.A0A1J7J9A0"/>
<keyword evidence="1" id="KW-0132">Cell division</keyword>
<dbReference type="OrthoDB" id="10262026at2759"/>
<protein>
    <submittedName>
        <fullName evidence="9">TPR-like protein</fullName>
    </submittedName>
</protein>
<dbReference type="PANTHER" id="PTHR12558:SF10">
    <property type="entry name" value="CELL DIVISION CYCLE PROTEIN 23 HOMOLOG"/>
    <property type="match status" value="1"/>
</dbReference>
<evidence type="ECO:0000256" key="6">
    <source>
        <dbReference type="ARBA" id="ARBA00023306"/>
    </source>
</evidence>
<feature type="non-terminal residue" evidence="9">
    <location>
        <position position="531"/>
    </location>
</feature>
<dbReference type="SUPFAM" id="SSF48452">
    <property type="entry name" value="TPR-like"/>
    <property type="match status" value="2"/>
</dbReference>
<reference evidence="9 10" key="1">
    <citation type="submission" date="2016-10" db="EMBL/GenBank/DDBJ databases">
        <title>Draft genome sequence of Coniochaeta ligniaria NRRL30616, a lignocellulolytic fungus for bioabatement of inhibitors in plant biomass hydrolysates.</title>
        <authorList>
            <consortium name="DOE Joint Genome Institute"/>
            <person name="Jimenez D.J."/>
            <person name="Hector R.E."/>
            <person name="Riley R."/>
            <person name="Sun H."/>
            <person name="Grigoriev I.V."/>
            <person name="Van Elsas J.D."/>
            <person name="Nichols N.N."/>
        </authorList>
    </citation>
    <scope>NUCLEOTIDE SEQUENCE [LARGE SCALE GENOMIC DNA]</scope>
    <source>
        <strain evidence="9 10">NRRL 30616</strain>
    </source>
</reference>
<evidence type="ECO:0000313" key="9">
    <source>
        <dbReference type="EMBL" id="OIW24106.1"/>
    </source>
</evidence>
<keyword evidence="4" id="KW-0833">Ubl conjugation pathway</keyword>
<organism evidence="9 10">
    <name type="scientific">Coniochaeta ligniaria NRRL 30616</name>
    <dbReference type="NCBI Taxonomy" id="1408157"/>
    <lineage>
        <taxon>Eukaryota</taxon>
        <taxon>Fungi</taxon>
        <taxon>Dikarya</taxon>
        <taxon>Ascomycota</taxon>
        <taxon>Pezizomycotina</taxon>
        <taxon>Sordariomycetes</taxon>
        <taxon>Sordariomycetidae</taxon>
        <taxon>Coniochaetales</taxon>
        <taxon>Coniochaetaceae</taxon>
        <taxon>Coniochaeta</taxon>
    </lineage>
</organism>
<keyword evidence="3" id="KW-0498">Mitosis</keyword>
<proteinExistence type="predicted"/>
<dbReference type="Gene3D" id="1.25.40.10">
    <property type="entry name" value="Tetratricopeptide repeat domain"/>
    <property type="match status" value="2"/>
</dbReference>
<feature type="domain" description="Cdc23" evidence="8">
    <location>
        <begin position="10"/>
        <end position="285"/>
    </location>
</feature>
<dbReference type="InterPro" id="IPR011990">
    <property type="entry name" value="TPR-like_helical_dom_sf"/>
</dbReference>
<dbReference type="SMART" id="SM00028">
    <property type="entry name" value="TPR"/>
    <property type="match status" value="5"/>
</dbReference>
<keyword evidence="5 7" id="KW-0802">TPR repeat</keyword>
<keyword evidence="10" id="KW-1185">Reference proteome</keyword>
<evidence type="ECO:0000256" key="5">
    <source>
        <dbReference type="ARBA" id="ARBA00022803"/>
    </source>
</evidence>
<evidence type="ECO:0000256" key="2">
    <source>
        <dbReference type="ARBA" id="ARBA00022737"/>
    </source>
</evidence>
<dbReference type="Pfam" id="PF04049">
    <property type="entry name" value="ANAPC8"/>
    <property type="match status" value="1"/>
</dbReference>
<feature type="repeat" description="TPR" evidence="7">
    <location>
        <begin position="380"/>
        <end position="413"/>
    </location>
</feature>
<evidence type="ECO:0000259" key="8">
    <source>
        <dbReference type="Pfam" id="PF04049"/>
    </source>
</evidence>
<dbReference type="Pfam" id="PF13432">
    <property type="entry name" value="TPR_16"/>
    <property type="match status" value="1"/>
</dbReference>
<dbReference type="InterPro" id="IPR019734">
    <property type="entry name" value="TPR_rpt"/>
</dbReference>
<sequence length="531" mass="60291">MSLSKAQFAELRLSLQQAVLSCSQRCLYQSSKWVAALLTALPENGAADEVSSLEHVCSPFIDALQLQLEQNEFPKYLLAKSFFDCREFQRCAAVFLPQQSNGLLNSQQGPASDKISRKALFLALYALMIAGEKQKAEQQGQILGKDDNEATVNQQLADIKSILRTFLSEEYEDVTEHDSSQGWLEYLYGQVLAKEKLDDLAISWLVRSVSLYPWNWGTWQALSGLVRNAQHLIWVQTQLKPSIMAFIFSVYCRLELHQVNPTLISEISQLQSVFPNSLFLESQRALAFYRMKDLHEASSLFSKVLVSDPRHLDFLDHYSNVLYNLGSHDRLAFIAQLASNVDRYRPETCLVIGNYHSLSSRPEEAITCFRRALVLDRSFSAAWTLLGHEYLKVHNTHAAVESYRHAITNARHDYRALFGLGQAYEVLEMPTLSLHYYLRATEIRPRDTDLWQAVSALLASMSRFVEAIKALKRALACSASDDEKVTKGRRVELLFRLATLYDEAMDRKVAIQYLELCLDEAWEGDTSSSSA</sequence>
<dbReference type="InterPro" id="IPR007192">
    <property type="entry name" value="APC8"/>
</dbReference>
<evidence type="ECO:0000256" key="1">
    <source>
        <dbReference type="ARBA" id="ARBA00022618"/>
    </source>
</evidence>
<dbReference type="EMBL" id="KV875105">
    <property type="protein sequence ID" value="OIW24106.1"/>
    <property type="molecule type" value="Genomic_DNA"/>
</dbReference>
<dbReference type="InParanoid" id="A0A1J7J9A0"/>
<dbReference type="PROSITE" id="PS50005">
    <property type="entry name" value="TPR"/>
    <property type="match status" value="1"/>
</dbReference>
<dbReference type="GO" id="GO:0051301">
    <property type="term" value="P:cell division"/>
    <property type="evidence" value="ECO:0007669"/>
    <property type="project" value="UniProtKB-KW"/>
</dbReference>
<dbReference type="GO" id="GO:0016567">
    <property type="term" value="P:protein ubiquitination"/>
    <property type="evidence" value="ECO:0007669"/>
    <property type="project" value="TreeGrafter"/>
</dbReference>
<gene>
    <name evidence="9" type="ORF">CONLIGDRAFT_545431</name>
</gene>
<dbReference type="GO" id="GO:0005680">
    <property type="term" value="C:anaphase-promoting complex"/>
    <property type="evidence" value="ECO:0007669"/>
    <property type="project" value="InterPro"/>
</dbReference>
<accession>A0A1J7J9A0</accession>
<dbReference type="PANTHER" id="PTHR12558">
    <property type="entry name" value="CELL DIVISION CYCLE 16,23,27"/>
    <property type="match status" value="1"/>
</dbReference>
<evidence type="ECO:0000256" key="3">
    <source>
        <dbReference type="ARBA" id="ARBA00022776"/>
    </source>
</evidence>
<dbReference type="AlphaFoldDB" id="A0A1J7J9A0"/>